<name>A0ACC2UCB4_9FUNG</name>
<sequence>METNPRGIPKAPFVEDVDEYMKKAGRNAEEVLKTFSESISKYRFMESNMLQRKKALEAKIPEIKKSLDMVQYLSSRKDSTDPINVQYELNDTLFAKAKITPSTTVNLWLGANVMLEYTLSEAEELLQSKLNTATNSKSNAEEDMEFLRDQITTMEVNTARIYNWDVKMRRISKASKAVSAS</sequence>
<accession>A0ACC2UCB4</accession>
<reference evidence="1" key="1">
    <citation type="submission" date="2022-04" db="EMBL/GenBank/DDBJ databases">
        <title>Genome of the entomopathogenic fungus Entomophthora muscae.</title>
        <authorList>
            <person name="Elya C."/>
            <person name="Lovett B.R."/>
            <person name="Lee E."/>
            <person name="Macias A.M."/>
            <person name="Hajek A.E."/>
            <person name="De Bivort B.L."/>
            <person name="Kasson M.T."/>
            <person name="De Fine Licht H.H."/>
            <person name="Stajich J.E."/>
        </authorList>
    </citation>
    <scope>NUCLEOTIDE SEQUENCE</scope>
    <source>
        <strain evidence="1">Berkeley</strain>
    </source>
</reference>
<gene>
    <name evidence="1" type="ORF">DSO57_1025365</name>
</gene>
<dbReference type="Proteomes" id="UP001165960">
    <property type="component" value="Unassembled WGS sequence"/>
</dbReference>
<proteinExistence type="predicted"/>
<keyword evidence="2" id="KW-1185">Reference proteome</keyword>
<comment type="caution">
    <text evidence="1">The sequence shown here is derived from an EMBL/GenBank/DDBJ whole genome shotgun (WGS) entry which is preliminary data.</text>
</comment>
<protein>
    <submittedName>
        <fullName evidence="1">Uncharacterized protein</fullName>
    </submittedName>
</protein>
<organism evidence="1 2">
    <name type="scientific">Entomophthora muscae</name>
    <dbReference type="NCBI Taxonomy" id="34485"/>
    <lineage>
        <taxon>Eukaryota</taxon>
        <taxon>Fungi</taxon>
        <taxon>Fungi incertae sedis</taxon>
        <taxon>Zoopagomycota</taxon>
        <taxon>Entomophthoromycotina</taxon>
        <taxon>Entomophthoromycetes</taxon>
        <taxon>Entomophthorales</taxon>
        <taxon>Entomophthoraceae</taxon>
        <taxon>Entomophthora</taxon>
    </lineage>
</organism>
<dbReference type="EMBL" id="QTSX02000852">
    <property type="protein sequence ID" value="KAJ9084360.1"/>
    <property type="molecule type" value="Genomic_DNA"/>
</dbReference>
<evidence type="ECO:0000313" key="1">
    <source>
        <dbReference type="EMBL" id="KAJ9084360.1"/>
    </source>
</evidence>
<evidence type="ECO:0000313" key="2">
    <source>
        <dbReference type="Proteomes" id="UP001165960"/>
    </source>
</evidence>